<evidence type="ECO:0000313" key="2">
    <source>
        <dbReference type="EMBL" id="ETO33867.1"/>
    </source>
</evidence>
<name>X6P8C5_RETFI</name>
<accession>X6P8C5</accession>
<gene>
    <name evidence="2" type="ORF">RFI_03227</name>
</gene>
<evidence type="ECO:0000313" key="3">
    <source>
        <dbReference type="Proteomes" id="UP000023152"/>
    </source>
</evidence>
<reference evidence="2 3" key="1">
    <citation type="journal article" date="2013" name="Curr. Biol.">
        <title>The Genome of the Foraminiferan Reticulomyxa filosa.</title>
        <authorList>
            <person name="Glockner G."/>
            <person name="Hulsmann N."/>
            <person name="Schleicher M."/>
            <person name="Noegel A.A."/>
            <person name="Eichinger L."/>
            <person name="Gallinger C."/>
            <person name="Pawlowski J."/>
            <person name="Sierra R."/>
            <person name="Euteneuer U."/>
            <person name="Pillet L."/>
            <person name="Moustafa A."/>
            <person name="Platzer M."/>
            <person name="Groth M."/>
            <person name="Szafranski K."/>
            <person name="Schliwa M."/>
        </authorList>
    </citation>
    <scope>NUCLEOTIDE SEQUENCE [LARGE SCALE GENOMIC DNA]</scope>
</reference>
<organism evidence="2 3">
    <name type="scientific">Reticulomyxa filosa</name>
    <dbReference type="NCBI Taxonomy" id="46433"/>
    <lineage>
        <taxon>Eukaryota</taxon>
        <taxon>Sar</taxon>
        <taxon>Rhizaria</taxon>
        <taxon>Retaria</taxon>
        <taxon>Foraminifera</taxon>
        <taxon>Monothalamids</taxon>
        <taxon>Reticulomyxidae</taxon>
        <taxon>Reticulomyxa</taxon>
    </lineage>
</organism>
<dbReference type="Proteomes" id="UP000023152">
    <property type="component" value="Unassembled WGS sequence"/>
</dbReference>
<dbReference type="EMBL" id="ASPP01003082">
    <property type="protein sequence ID" value="ETO33867.1"/>
    <property type="molecule type" value="Genomic_DNA"/>
</dbReference>
<protein>
    <submittedName>
        <fullName evidence="2">Uncharacterized protein</fullName>
    </submittedName>
</protein>
<proteinExistence type="predicted"/>
<evidence type="ECO:0000256" key="1">
    <source>
        <dbReference type="SAM" id="MobiDB-lite"/>
    </source>
</evidence>
<comment type="caution">
    <text evidence="2">The sequence shown here is derived from an EMBL/GenBank/DDBJ whole genome shotgun (WGS) entry which is preliminary data.</text>
</comment>
<feature type="region of interest" description="Disordered" evidence="1">
    <location>
        <begin position="46"/>
        <end position="101"/>
    </location>
</feature>
<feature type="compositionally biased region" description="Polar residues" evidence="1">
    <location>
        <begin position="54"/>
        <end position="69"/>
    </location>
</feature>
<feature type="compositionally biased region" description="Polar residues" evidence="1">
    <location>
        <begin position="88"/>
        <end position="101"/>
    </location>
</feature>
<dbReference type="AlphaFoldDB" id="X6P8C5"/>
<keyword evidence="3" id="KW-1185">Reference proteome</keyword>
<sequence length="456" mass="51663">MDKTERTEERINKLVRPIVNAHCSIEGNKGDKNETKTIDEIKIPDKSCVKPKSDNNVQVQPNQGANQPVRTGHSSKKRKRVHCETQQDHYNSSNSQLHANNVDANDAIRKRRKHCLSEDQFNNKDVNPLSAIDSTHTPKTSHTTLEWRSSRHEIGLDRTSRGNSNKLDYKIWNERLHQQKIPTPLKDSNLWKKASLKDCYESVEIASVEDDLNVATSHHNSIVETHSRDDLLLPARRLSFGSTSQTNANAIDDCDQWEQLALVQGANFFCFVSLLSPEKIKQMSCNIDMLVPDLVVEDEFVYADARSNACPQLSSNSCNRIRTQSAVRFEQKSGKHKCKDSFEINIAHSPTLSSNHPNHKDVLSWSLNETKHSVQDSLNTFNATNELSPKIGKAFRSNYSSSKKLSPSDLNHHAPTFQNTIIQSDSKVSERATSTFLHTQLTKQKHNANQFNHKKT</sequence>